<dbReference type="Proteomes" id="UP000636709">
    <property type="component" value="Unassembled WGS sequence"/>
</dbReference>
<organism evidence="2 3">
    <name type="scientific">Digitaria exilis</name>
    <dbReference type="NCBI Taxonomy" id="1010633"/>
    <lineage>
        <taxon>Eukaryota</taxon>
        <taxon>Viridiplantae</taxon>
        <taxon>Streptophyta</taxon>
        <taxon>Embryophyta</taxon>
        <taxon>Tracheophyta</taxon>
        <taxon>Spermatophyta</taxon>
        <taxon>Magnoliopsida</taxon>
        <taxon>Liliopsida</taxon>
        <taxon>Poales</taxon>
        <taxon>Poaceae</taxon>
        <taxon>PACMAD clade</taxon>
        <taxon>Panicoideae</taxon>
        <taxon>Panicodae</taxon>
        <taxon>Paniceae</taxon>
        <taxon>Anthephorinae</taxon>
        <taxon>Digitaria</taxon>
    </lineage>
</organism>
<dbReference type="PANTHER" id="PTHR47069">
    <property type="match status" value="1"/>
</dbReference>
<protein>
    <recommendedName>
        <fullName evidence="4">Myb/SANT-like domain-containing protein</fullName>
    </recommendedName>
</protein>
<gene>
    <name evidence="2" type="ORF">HU200_035127</name>
</gene>
<dbReference type="OrthoDB" id="684435at2759"/>
<sequence length="249" mass="28088">MDGRAIWDKKTTEVFLDLCIAEKNKLNFNKKGFTKSWRKLKEKSGTGWNQKTGTIDCDPELRRERIAENESNKQFHVNALPYNNELSILFSSMDSKDGKLSCVGGIGDKTPSSGSEDNLDSMSPENVARSEDNAGRSSVGPVSQRPGKEHDVDGAPPKKTKSTECYIEHRSESLIKSIRNERIAMTREQEEVIELLQLVEEDGVPNGSALYFIATELFRSPARRASYRSITAAENRIAWLKWTWENVKT</sequence>
<feature type="region of interest" description="Disordered" evidence="1">
    <location>
        <begin position="102"/>
        <end position="163"/>
    </location>
</feature>
<dbReference type="EMBL" id="JACEFO010001862">
    <property type="protein sequence ID" value="KAF8698866.1"/>
    <property type="molecule type" value="Genomic_DNA"/>
</dbReference>
<comment type="caution">
    <text evidence="2">The sequence shown here is derived from an EMBL/GenBank/DDBJ whole genome shotgun (WGS) entry which is preliminary data.</text>
</comment>
<evidence type="ECO:0000256" key="1">
    <source>
        <dbReference type="SAM" id="MobiDB-lite"/>
    </source>
</evidence>
<reference evidence="2" key="1">
    <citation type="submission" date="2020-07" db="EMBL/GenBank/DDBJ databases">
        <title>Genome sequence and genetic diversity analysis of an under-domesticated orphan crop, white fonio (Digitaria exilis).</title>
        <authorList>
            <person name="Bennetzen J.L."/>
            <person name="Chen S."/>
            <person name="Ma X."/>
            <person name="Wang X."/>
            <person name="Yssel A.E.J."/>
            <person name="Chaluvadi S.R."/>
            <person name="Johnson M."/>
            <person name="Gangashetty P."/>
            <person name="Hamidou F."/>
            <person name="Sanogo M.D."/>
            <person name="Zwaenepoel A."/>
            <person name="Wallace J."/>
            <person name="Van De Peer Y."/>
            <person name="Van Deynze A."/>
        </authorList>
    </citation>
    <scope>NUCLEOTIDE SEQUENCE</scope>
    <source>
        <tissue evidence="2">Leaves</tissue>
    </source>
</reference>
<feature type="compositionally biased region" description="Polar residues" evidence="1">
    <location>
        <begin position="110"/>
        <end position="124"/>
    </location>
</feature>
<evidence type="ECO:0000313" key="3">
    <source>
        <dbReference type="Proteomes" id="UP000636709"/>
    </source>
</evidence>
<proteinExistence type="predicted"/>
<dbReference type="AlphaFoldDB" id="A0A835EJI0"/>
<evidence type="ECO:0000313" key="2">
    <source>
        <dbReference type="EMBL" id="KAF8698866.1"/>
    </source>
</evidence>
<accession>A0A835EJI0</accession>
<keyword evidence="3" id="KW-1185">Reference proteome</keyword>
<dbReference type="PANTHER" id="PTHR47069:SF8">
    <property type="entry name" value="MYB_SANT-LIKE DOMAIN-CONTAINING PROTEIN"/>
    <property type="match status" value="1"/>
</dbReference>
<name>A0A835EJI0_9POAL</name>
<evidence type="ECO:0008006" key="4">
    <source>
        <dbReference type="Google" id="ProtNLM"/>
    </source>
</evidence>